<dbReference type="EMBL" id="JARIHO010000089">
    <property type="protein sequence ID" value="KAJ7307016.1"/>
    <property type="molecule type" value="Genomic_DNA"/>
</dbReference>
<evidence type="ECO:0000256" key="1">
    <source>
        <dbReference type="SAM" id="SignalP"/>
    </source>
</evidence>
<keyword evidence="3" id="KW-1185">Reference proteome</keyword>
<reference evidence="2" key="1">
    <citation type="submission" date="2023-03" db="EMBL/GenBank/DDBJ databases">
        <title>Massive genome expansion in bonnet fungi (Mycena s.s.) driven by repeated elements and novel gene families across ecological guilds.</title>
        <authorList>
            <consortium name="Lawrence Berkeley National Laboratory"/>
            <person name="Harder C.B."/>
            <person name="Miyauchi S."/>
            <person name="Viragh M."/>
            <person name="Kuo A."/>
            <person name="Thoen E."/>
            <person name="Andreopoulos B."/>
            <person name="Lu D."/>
            <person name="Skrede I."/>
            <person name="Drula E."/>
            <person name="Henrissat B."/>
            <person name="Morin E."/>
            <person name="Kohler A."/>
            <person name="Barry K."/>
            <person name="LaButti K."/>
            <person name="Morin E."/>
            <person name="Salamov A."/>
            <person name="Lipzen A."/>
            <person name="Mereny Z."/>
            <person name="Hegedus B."/>
            <person name="Baldrian P."/>
            <person name="Stursova M."/>
            <person name="Weitz H."/>
            <person name="Taylor A."/>
            <person name="Grigoriev I.V."/>
            <person name="Nagy L.G."/>
            <person name="Martin F."/>
            <person name="Kauserud H."/>
        </authorList>
    </citation>
    <scope>NUCLEOTIDE SEQUENCE</scope>
    <source>
        <strain evidence="2">CBHHK002</strain>
    </source>
</reference>
<evidence type="ECO:0008006" key="4">
    <source>
        <dbReference type="Google" id="ProtNLM"/>
    </source>
</evidence>
<protein>
    <recommendedName>
        <fullName evidence="4">Secreted protein</fullName>
    </recommendedName>
</protein>
<dbReference type="Proteomes" id="UP001218218">
    <property type="component" value="Unassembled WGS sequence"/>
</dbReference>
<keyword evidence="1" id="KW-0732">Signal</keyword>
<gene>
    <name evidence="2" type="ORF">DFH08DRAFT_824285</name>
</gene>
<accession>A0AAD6Z480</accession>
<name>A0AAD6Z480_9AGAR</name>
<proteinExistence type="predicted"/>
<evidence type="ECO:0000313" key="3">
    <source>
        <dbReference type="Proteomes" id="UP001218218"/>
    </source>
</evidence>
<feature type="chain" id="PRO_5042047112" description="Secreted protein" evidence="1">
    <location>
        <begin position="28"/>
        <end position="128"/>
    </location>
</feature>
<sequence length="128" mass="14126">MPPFSGKRFITKLPTLLTLVLFSAVSAEPVIVSSLIQPFGYVIPTQLTEDRDVRERENRDSRDSYLGGESSDHVLLGFICLSCRRGSCGGESPTATYESGVQMTHWINCVCEVALDFEIRLSIALQSP</sequence>
<feature type="signal peptide" evidence="1">
    <location>
        <begin position="1"/>
        <end position="27"/>
    </location>
</feature>
<organism evidence="2 3">
    <name type="scientific">Mycena albidolilacea</name>
    <dbReference type="NCBI Taxonomy" id="1033008"/>
    <lineage>
        <taxon>Eukaryota</taxon>
        <taxon>Fungi</taxon>
        <taxon>Dikarya</taxon>
        <taxon>Basidiomycota</taxon>
        <taxon>Agaricomycotina</taxon>
        <taxon>Agaricomycetes</taxon>
        <taxon>Agaricomycetidae</taxon>
        <taxon>Agaricales</taxon>
        <taxon>Marasmiineae</taxon>
        <taxon>Mycenaceae</taxon>
        <taxon>Mycena</taxon>
    </lineage>
</organism>
<evidence type="ECO:0000313" key="2">
    <source>
        <dbReference type="EMBL" id="KAJ7307016.1"/>
    </source>
</evidence>
<dbReference type="AlphaFoldDB" id="A0AAD6Z480"/>
<comment type="caution">
    <text evidence="2">The sequence shown here is derived from an EMBL/GenBank/DDBJ whole genome shotgun (WGS) entry which is preliminary data.</text>
</comment>